<comment type="caution">
    <text evidence="1">The sequence shown here is derived from an EMBL/GenBank/DDBJ whole genome shotgun (WGS) entry which is preliminary data.</text>
</comment>
<dbReference type="EMBL" id="BARV01030827">
    <property type="protein sequence ID" value="GAI32666.1"/>
    <property type="molecule type" value="Genomic_DNA"/>
</dbReference>
<gene>
    <name evidence="1" type="ORF">S06H3_48899</name>
</gene>
<evidence type="ECO:0000313" key="1">
    <source>
        <dbReference type="EMBL" id="GAI32666.1"/>
    </source>
</evidence>
<organism evidence="1">
    <name type="scientific">marine sediment metagenome</name>
    <dbReference type="NCBI Taxonomy" id="412755"/>
    <lineage>
        <taxon>unclassified sequences</taxon>
        <taxon>metagenomes</taxon>
        <taxon>ecological metagenomes</taxon>
    </lineage>
</organism>
<accession>X1NR24</accession>
<dbReference type="InterPro" id="IPR011010">
    <property type="entry name" value="DNA_brk_join_enz"/>
</dbReference>
<feature type="non-terminal residue" evidence="1">
    <location>
        <position position="226"/>
    </location>
</feature>
<dbReference type="AlphaFoldDB" id="X1NR24"/>
<dbReference type="SUPFAM" id="SSF56349">
    <property type="entry name" value="DNA breaking-rejoining enzymes"/>
    <property type="match status" value="1"/>
</dbReference>
<sequence length="226" mass="25913">MVDLENQDSIKRMLTSISQRRGGVVSESTKTTFFIYIKRFCEFCGMTPDELIADRMSDWKSDNIFTRRRHEEKLLEFAQHLRTEGYTSNTVSTAVGAVRSLYKRNYLPMIEVAIPSGRPEREYKVPSKEELAQAIDRAHIPWHKAFMTLTKDCGISLQDMLALKLGDGSPIYGSIKKQLKKGQVPIHIHVVREKTKFKYDTFLGEDSFEVLNDYPTLIAKALTGEK</sequence>
<dbReference type="GO" id="GO:0003677">
    <property type="term" value="F:DNA binding"/>
    <property type="evidence" value="ECO:0007669"/>
    <property type="project" value="InterPro"/>
</dbReference>
<name>X1NR24_9ZZZZ</name>
<evidence type="ECO:0008006" key="2">
    <source>
        <dbReference type="Google" id="ProtNLM"/>
    </source>
</evidence>
<proteinExistence type="predicted"/>
<protein>
    <recommendedName>
        <fullName evidence="2">Core-binding (CB) domain-containing protein</fullName>
    </recommendedName>
</protein>
<reference evidence="1" key="1">
    <citation type="journal article" date="2014" name="Front. Microbiol.">
        <title>High frequency of phylogenetically diverse reductive dehalogenase-homologous genes in deep subseafloor sedimentary metagenomes.</title>
        <authorList>
            <person name="Kawai M."/>
            <person name="Futagami T."/>
            <person name="Toyoda A."/>
            <person name="Takaki Y."/>
            <person name="Nishi S."/>
            <person name="Hori S."/>
            <person name="Arai W."/>
            <person name="Tsubouchi T."/>
            <person name="Morono Y."/>
            <person name="Uchiyama I."/>
            <person name="Ito T."/>
            <person name="Fujiyama A."/>
            <person name="Inagaki F."/>
            <person name="Takami H."/>
        </authorList>
    </citation>
    <scope>NUCLEOTIDE SEQUENCE</scope>
    <source>
        <strain evidence="1">Expedition CK06-06</strain>
    </source>
</reference>